<name>A0ABY5GZJ4_9GAMM</name>
<evidence type="ECO:0000313" key="6">
    <source>
        <dbReference type="Proteomes" id="UP001059950"/>
    </source>
</evidence>
<dbReference type="PIRSF" id="PIRSF037238">
    <property type="entry name" value="Carboxypeptidase_G2"/>
    <property type="match status" value="1"/>
</dbReference>
<dbReference type="Gene3D" id="3.30.70.360">
    <property type="match status" value="1"/>
</dbReference>
<dbReference type="Pfam" id="PF07687">
    <property type="entry name" value="M20_dimer"/>
    <property type="match status" value="1"/>
</dbReference>
<dbReference type="InterPro" id="IPR050072">
    <property type="entry name" value="Peptidase_M20A"/>
</dbReference>
<proteinExistence type="predicted"/>
<feature type="domain" description="Peptidase M20 dimerisation" evidence="4">
    <location>
        <begin position="196"/>
        <end position="289"/>
    </location>
</feature>
<dbReference type="InterPro" id="IPR017150">
    <property type="entry name" value="Pept_M20_glutamate_carboxypep"/>
</dbReference>
<accession>A0ABY5GZJ4</accession>
<dbReference type="Pfam" id="PF01546">
    <property type="entry name" value="Peptidase_M20"/>
    <property type="match status" value="1"/>
</dbReference>
<dbReference type="GO" id="GO:0016787">
    <property type="term" value="F:hydrolase activity"/>
    <property type="evidence" value="ECO:0007669"/>
    <property type="project" value="UniProtKB-KW"/>
</dbReference>
<evidence type="ECO:0000313" key="5">
    <source>
        <dbReference type="EMBL" id="UTW05445.1"/>
    </source>
</evidence>
<evidence type="ECO:0000259" key="4">
    <source>
        <dbReference type="Pfam" id="PF07687"/>
    </source>
</evidence>
<evidence type="ECO:0000256" key="1">
    <source>
        <dbReference type="ARBA" id="ARBA00022723"/>
    </source>
</evidence>
<dbReference type="PANTHER" id="PTHR43808">
    <property type="entry name" value="ACETYLORNITHINE DEACETYLASE"/>
    <property type="match status" value="1"/>
</dbReference>
<evidence type="ECO:0000256" key="3">
    <source>
        <dbReference type="ARBA" id="ARBA00023285"/>
    </source>
</evidence>
<dbReference type="Proteomes" id="UP001059950">
    <property type="component" value="Chromosome"/>
</dbReference>
<dbReference type="InterPro" id="IPR036264">
    <property type="entry name" value="Bact_exopeptidase_dim_dom"/>
</dbReference>
<keyword evidence="2 5" id="KW-0378">Hydrolase</keyword>
<dbReference type="SUPFAM" id="SSF53187">
    <property type="entry name" value="Zn-dependent exopeptidases"/>
    <property type="match status" value="1"/>
</dbReference>
<organism evidence="5 6">
    <name type="scientific">Amphritea atlantica</name>
    <dbReference type="NCBI Taxonomy" id="355243"/>
    <lineage>
        <taxon>Bacteria</taxon>
        <taxon>Pseudomonadati</taxon>
        <taxon>Pseudomonadota</taxon>
        <taxon>Gammaproteobacteria</taxon>
        <taxon>Oceanospirillales</taxon>
        <taxon>Oceanospirillaceae</taxon>
        <taxon>Amphritea</taxon>
    </lineage>
</organism>
<dbReference type="InterPro" id="IPR011650">
    <property type="entry name" value="Peptidase_M20_dimer"/>
</dbReference>
<dbReference type="PANTHER" id="PTHR43808:SF9">
    <property type="entry name" value="BLL0789 PROTEIN"/>
    <property type="match status" value="1"/>
</dbReference>
<keyword evidence="6" id="KW-1185">Reference proteome</keyword>
<dbReference type="NCBIfam" id="NF005602">
    <property type="entry name" value="PRK07338.1"/>
    <property type="match status" value="1"/>
</dbReference>
<dbReference type="SUPFAM" id="SSF55031">
    <property type="entry name" value="Bacterial exopeptidase dimerisation domain"/>
    <property type="match status" value="1"/>
</dbReference>
<reference evidence="5" key="1">
    <citation type="submission" date="2021-04" db="EMBL/GenBank/DDBJ databases">
        <title>Oceanospirillales bacteria with DddD are important DMSP degraders in coastal seawater.</title>
        <authorList>
            <person name="Liu J."/>
        </authorList>
    </citation>
    <scope>NUCLEOTIDE SEQUENCE</scope>
    <source>
        <strain evidence="5">GY6</strain>
    </source>
</reference>
<sequence>MTRPVSALSTREKSLIESLIRLSEINSGTLNEAGVNQVGALLSDMFCKRLSCDHQQRTLPPYTLFRSDGRAVENPLGDLHILSKRPDAPLQVLLTGHLDTVFPTESEFQQCQWLDDQTLKGPGVSDMKGGLLVMLEALSAFEQSPLAQRIGWTVILNPDEEIGSPGSAPILAQQAEHHDVGMIYEPALPNGQLAGERKGSGNFTAIIAGVAAHAGREHHLGRNAICAMAEYITAIDQLNGQRDGVTINVGIVNGGVTTNQVPDQAHCRFNIRTRIRADEQWCQQQLQTIGQQINSKEGISLALHGSFGRTPKMLDQAHLALFQLVTECSGQLGVPLSWEPTGGCCDGNNLSAAGLPNVDTLGVLGGNIHSHREFIRLPSLVERARLSTLILLRLAEQPETWRRQPMQ</sequence>
<dbReference type="EMBL" id="CP073344">
    <property type="protein sequence ID" value="UTW05445.1"/>
    <property type="molecule type" value="Genomic_DNA"/>
</dbReference>
<protein>
    <submittedName>
        <fullName evidence="5">Hydrolase</fullName>
    </submittedName>
</protein>
<evidence type="ECO:0000256" key="2">
    <source>
        <dbReference type="ARBA" id="ARBA00022801"/>
    </source>
</evidence>
<keyword evidence="1" id="KW-0479">Metal-binding</keyword>
<gene>
    <name evidence="5" type="ORF">KDX31_18160</name>
</gene>
<dbReference type="InterPro" id="IPR002933">
    <property type="entry name" value="Peptidase_M20"/>
</dbReference>
<keyword evidence="3" id="KW-0170">Cobalt</keyword>
<dbReference type="Gene3D" id="3.40.630.10">
    <property type="entry name" value="Zn peptidases"/>
    <property type="match status" value="1"/>
</dbReference>